<comment type="subunit">
    <text evidence="10">Component of the FACT complex.</text>
</comment>
<dbReference type="GO" id="GO:0035101">
    <property type="term" value="C:FACT complex"/>
    <property type="evidence" value="ECO:0007669"/>
    <property type="project" value="UniProtKB-UniRule"/>
</dbReference>
<feature type="region of interest" description="Disordered" evidence="11">
    <location>
        <begin position="455"/>
        <end position="521"/>
    </location>
</feature>
<dbReference type="GO" id="GO:0006281">
    <property type="term" value="P:DNA repair"/>
    <property type="evidence" value="ECO:0007669"/>
    <property type="project" value="UniProtKB-UniRule"/>
</dbReference>
<keyword evidence="2 10" id="KW-0158">Chromosome</keyword>
<dbReference type="SMART" id="SM01287">
    <property type="entry name" value="Rtt106"/>
    <property type="match status" value="1"/>
</dbReference>
<feature type="compositionally biased region" description="Basic and acidic residues" evidence="11">
    <location>
        <begin position="1049"/>
        <end position="1063"/>
    </location>
</feature>
<dbReference type="InterPro" id="IPR040258">
    <property type="entry name" value="Spt16"/>
</dbReference>
<dbReference type="AlphaFoldDB" id="A0A6S9A9U8"/>
<gene>
    <name evidence="15" type="ORF">DBRI00130_LOCUS23243</name>
</gene>
<evidence type="ECO:0000256" key="7">
    <source>
        <dbReference type="ARBA" id="ARBA00023163"/>
    </source>
</evidence>
<evidence type="ECO:0000256" key="10">
    <source>
        <dbReference type="RuleBase" id="RU367052"/>
    </source>
</evidence>
<dbReference type="InterPro" id="IPR000994">
    <property type="entry name" value="Pept_M24"/>
</dbReference>
<feature type="compositionally biased region" description="Acidic residues" evidence="11">
    <location>
        <begin position="458"/>
        <end position="468"/>
    </location>
</feature>
<evidence type="ECO:0000256" key="6">
    <source>
        <dbReference type="ARBA" id="ARBA00023054"/>
    </source>
</evidence>
<dbReference type="Pfam" id="PF00557">
    <property type="entry name" value="Peptidase_M24"/>
    <property type="match status" value="1"/>
</dbReference>
<feature type="compositionally biased region" description="Acidic residues" evidence="11">
    <location>
        <begin position="986"/>
        <end position="1048"/>
    </location>
</feature>
<dbReference type="InterPro" id="IPR011993">
    <property type="entry name" value="PH-like_dom_sf"/>
</dbReference>
<dbReference type="PANTHER" id="PTHR13980:SF15">
    <property type="entry name" value="FACT COMPLEX SUBUNIT SPT16"/>
    <property type="match status" value="1"/>
</dbReference>
<keyword evidence="9 10" id="KW-0539">Nucleus</keyword>
<dbReference type="InterPro" id="IPR029149">
    <property type="entry name" value="Creatin/AminoP/Spt16_N"/>
</dbReference>
<keyword evidence="5 10" id="KW-0805">Transcription regulation</keyword>
<dbReference type="Gene3D" id="3.40.350.10">
    <property type="entry name" value="Creatinase/prolidase N-terminal domain"/>
    <property type="match status" value="1"/>
</dbReference>
<keyword evidence="3 10" id="KW-0235">DNA replication</keyword>
<dbReference type="SUPFAM" id="SSF55920">
    <property type="entry name" value="Creatinase/aminopeptidase"/>
    <property type="match status" value="1"/>
</dbReference>
<dbReference type="FunFam" id="2.30.29.210:FF:000001">
    <property type="entry name" value="FACT complex subunit spt16"/>
    <property type="match status" value="1"/>
</dbReference>
<keyword evidence="6" id="KW-0175">Coiled coil</keyword>
<feature type="domain" description="FACT complex subunit SPT16 N-terminal lobe" evidence="12">
    <location>
        <begin position="5"/>
        <end position="181"/>
    </location>
</feature>
<dbReference type="EMBL" id="HBNS01029530">
    <property type="protein sequence ID" value="CAE4623084.1"/>
    <property type="molecule type" value="Transcribed_RNA"/>
</dbReference>
<dbReference type="InterPro" id="IPR056595">
    <property type="entry name" value="Fact-SPT16_PH"/>
</dbReference>
<dbReference type="GO" id="GO:0006368">
    <property type="term" value="P:transcription elongation by RNA polymerase II"/>
    <property type="evidence" value="ECO:0007669"/>
    <property type="project" value="TreeGrafter"/>
</dbReference>
<feature type="compositionally biased region" description="Basic residues" evidence="11">
    <location>
        <begin position="1091"/>
        <end position="1103"/>
    </location>
</feature>
<dbReference type="GO" id="GO:0006260">
    <property type="term" value="P:DNA replication"/>
    <property type="evidence" value="ECO:0007669"/>
    <property type="project" value="UniProtKB-KW"/>
</dbReference>
<dbReference type="InterPro" id="IPR036005">
    <property type="entry name" value="Creatinase/aminopeptidase-like"/>
</dbReference>
<dbReference type="Gene3D" id="2.30.29.30">
    <property type="entry name" value="Pleckstrin-homology domain (PH domain)/Phosphotyrosine-binding domain (PTB)"/>
    <property type="match status" value="1"/>
</dbReference>
<keyword evidence="7 10" id="KW-0804">Transcription</keyword>
<dbReference type="GO" id="GO:0031491">
    <property type="term" value="F:nucleosome binding"/>
    <property type="evidence" value="ECO:0007669"/>
    <property type="project" value="TreeGrafter"/>
</dbReference>
<organism evidence="15">
    <name type="scientific">Ditylum brightwellii</name>
    <dbReference type="NCBI Taxonomy" id="49249"/>
    <lineage>
        <taxon>Eukaryota</taxon>
        <taxon>Sar</taxon>
        <taxon>Stramenopiles</taxon>
        <taxon>Ochrophyta</taxon>
        <taxon>Bacillariophyta</taxon>
        <taxon>Mediophyceae</taxon>
        <taxon>Lithodesmiophycidae</taxon>
        <taxon>Lithodesmiales</taxon>
        <taxon>Lithodesmiaceae</taxon>
        <taxon>Ditylum</taxon>
    </lineage>
</organism>
<dbReference type="GO" id="GO:0010468">
    <property type="term" value="P:regulation of gene expression"/>
    <property type="evidence" value="ECO:0007669"/>
    <property type="project" value="UniProtKB-ARBA"/>
</dbReference>
<dbReference type="InterPro" id="IPR013719">
    <property type="entry name" value="RTT106/SPT16-like_middle_dom"/>
</dbReference>
<dbReference type="FunFam" id="2.30.29.30:FF:000017">
    <property type="entry name" value="FACT complex subunit SPT16"/>
    <property type="match status" value="1"/>
</dbReference>
<evidence type="ECO:0000259" key="12">
    <source>
        <dbReference type="SMART" id="SM01285"/>
    </source>
</evidence>
<evidence type="ECO:0000256" key="4">
    <source>
        <dbReference type="ARBA" id="ARBA00022763"/>
    </source>
</evidence>
<evidence type="ECO:0000259" key="13">
    <source>
        <dbReference type="SMART" id="SM01286"/>
    </source>
</evidence>
<comment type="subcellular location">
    <subcellularLocation>
        <location evidence="10">Nucleus</location>
    </subcellularLocation>
    <subcellularLocation>
        <location evidence="10">Chromosome</location>
    </subcellularLocation>
</comment>
<dbReference type="PANTHER" id="PTHR13980">
    <property type="entry name" value="CDC68 RELATED"/>
    <property type="match status" value="1"/>
</dbReference>
<dbReference type="Pfam" id="PF24824">
    <property type="entry name" value="PH_SPT16"/>
    <property type="match status" value="1"/>
</dbReference>
<keyword evidence="4 10" id="KW-0227">DNA damage</keyword>
<dbReference type="Pfam" id="PF14826">
    <property type="entry name" value="FACT-Spt16_Nlob"/>
    <property type="match status" value="1"/>
</dbReference>
<dbReference type="FunFam" id="3.90.230.10:FF:000005">
    <property type="entry name" value="FACT complex subunit spt16"/>
    <property type="match status" value="1"/>
</dbReference>
<dbReference type="Pfam" id="PF08644">
    <property type="entry name" value="SPT16"/>
    <property type="match status" value="1"/>
</dbReference>
<comment type="similarity">
    <text evidence="1 10">Belongs to the peptidase M24 family. SPT16 subfamily.</text>
</comment>
<evidence type="ECO:0000256" key="5">
    <source>
        <dbReference type="ARBA" id="ARBA00023015"/>
    </source>
</evidence>
<feature type="region of interest" description="Disordered" evidence="11">
    <location>
        <begin position="986"/>
        <end position="1103"/>
    </location>
</feature>
<dbReference type="InterPro" id="IPR029148">
    <property type="entry name" value="FACT-SPT16_Nlobe"/>
</dbReference>
<evidence type="ECO:0000256" key="3">
    <source>
        <dbReference type="ARBA" id="ARBA00022705"/>
    </source>
</evidence>
<dbReference type="SMART" id="SM01286">
    <property type="entry name" value="SPT16"/>
    <property type="match status" value="1"/>
</dbReference>
<dbReference type="SMART" id="SM01285">
    <property type="entry name" value="FACT-Spt16_Nlob"/>
    <property type="match status" value="1"/>
</dbReference>
<proteinExistence type="inferred from homology"/>
<evidence type="ECO:0000256" key="1">
    <source>
        <dbReference type="ARBA" id="ARBA00010779"/>
    </source>
</evidence>
<dbReference type="FunFam" id="2.30.29.150:FF:000005">
    <property type="entry name" value="FACT complex subunit SPT16"/>
    <property type="match status" value="1"/>
</dbReference>
<dbReference type="Gene3D" id="2.30.29.210">
    <property type="entry name" value="FACT complex subunit Spt16p/Cdc68p"/>
    <property type="match status" value="1"/>
</dbReference>
<name>A0A6S9A9U8_9STRA</name>
<reference evidence="15" key="1">
    <citation type="submission" date="2021-01" db="EMBL/GenBank/DDBJ databases">
        <authorList>
            <person name="Corre E."/>
            <person name="Pelletier E."/>
            <person name="Niang G."/>
            <person name="Scheremetjew M."/>
            <person name="Finn R."/>
            <person name="Kale V."/>
            <person name="Holt S."/>
            <person name="Cochrane G."/>
            <person name="Meng A."/>
            <person name="Brown T."/>
            <person name="Cohen L."/>
        </authorList>
    </citation>
    <scope>NUCLEOTIDE SEQUENCE</scope>
    <source>
        <strain evidence="15">GSO104</strain>
    </source>
</reference>
<protein>
    <recommendedName>
        <fullName evidence="10">FACT complex subunit</fullName>
    </recommendedName>
</protein>
<evidence type="ECO:0000259" key="14">
    <source>
        <dbReference type="SMART" id="SM01287"/>
    </source>
</evidence>
<dbReference type="Gene3D" id="3.90.230.10">
    <property type="entry name" value="Creatinase/methionine aminopeptidase superfamily"/>
    <property type="match status" value="1"/>
</dbReference>
<sequence length="1103" mass="124656">MAAELDVSRFYARLGRLHAHFLKHRDGIWQGAGCLSLHRGQMNDDEPYLKSVVLHQYLFGWELPDTILLLTETGDCFVLAAKKKCEFLEAAVGKTPTGSSIIGLTLLTRNKSDGNAENYETLMEAVTAKNGSNGDKKKVGVLMKEWPSEKRESIGGPLVSGWEKSLTGADGLDVSDATPGLSLFMSIKEDSELDLMKKSSVLSNKILKHGFIKRIEEVIDSELNVTHTQLSGEIDGIIEDPSKINLKVPKEHVQSCYFPIVQSGGEYDIKISAQSTEKSLKYDIVTVSLGSRYQNYCSNVARTFLVDPPKEVSETYEVLLSMQEECLRAMVPGRPLKSVYATAVNFLKSSEKSFLVRHLPKNLGFSIGLDFRDPNLVLSAKNSIHFRPGMVFTLSVGFAGVPLSDSAKSAANSKSAVKDIKEYGLLISDMVVISENSKSGEVMTKHGKSLTDISYTINDDDDSSDDDDNGKGGAATNGDEEYARKVAKAPDNVVNGKRRSSRLESTNEAIQNAHEGTAERERRQIALMTRKNEERLRELARSARNKGDDGESDKAEELRAYDRTKDYPDSVLPNQVKVDMVNQCVILPICGNPVPFHISTIKNVVLPDPDSATYLRINFYTAGMAVGKDAPANMAKLVQKYAPYASFIREMTFRSLDSHNLTQAFRQISELRKRARQKELRELEEANLVKQAKLVRTKTERVPRLSDLTMRPVFAGRKTQGNLEAHSNGLRFISMRGEIVDIMYPNIKHAIFQPCENEIMVLVHFHLRHPIMLGKKKQQDIQFFTEVIDASQTVDAGRRSMYDPDEMDDEQRERQLRRKLNEAFKEFCRKVENVAKKNGFSLEFDIPYRDLGFNGNPHKEMVFIQPTLNCLVNLTETPFFVVNLSDVDHVHFERVTFMSKAFDIVLINKDFSKQPWRVDMIPNDDKESIQEWLTDMELSYTEGPMNLNWKQIMGTVAGDDRFYMDTEEDEVTKKEAGWSFLRMFGNDEEESDDGDEDDSEFSEGNDQESEESDEEEEQSEFDSESESESDYDADEDLEEQGMDWDDMEREAAAADRQKRKRDDVDDEVDVRAKRRGSRGGAQRRGSAPPPPRRKAAPIKRRRR</sequence>
<comment type="function">
    <text evidence="10">Component of the FACT complex, a general chromatin factor that acts to reorganize nucleosomes. The FACT complex is involved in multiple processes that require DNA as a template such as mRNA elongation, DNA replication and DNA repair. During transcription elongation the FACT complex acts as a histone chaperone that both destabilizes and restores nucleosomal structure. It facilitates the passage of RNA polymerase II and transcription by promoting the dissociation of one histone H2A-H2B dimer from the nucleosome, then subsequently promotes the reestablishment of the nucleosome following the passage of RNA polymerase II.</text>
</comment>
<dbReference type="Gene3D" id="2.30.29.150">
    <property type="match status" value="1"/>
</dbReference>
<dbReference type="InterPro" id="IPR048969">
    <property type="entry name" value="FACT_SPT16_C"/>
</dbReference>
<keyword evidence="8 10" id="KW-0234">DNA repair</keyword>
<evidence type="ECO:0000256" key="8">
    <source>
        <dbReference type="ARBA" id="ARBA00023204"/>
    </source>
</evidence>
<dbReference type="Pfam" id="PF21091">
    <property type="entry name" value="SPT16_C"/>
    <property type="match status" value="1"/>
</dbReference>
<dbReference type="Pfam" id="PF08512">
    <property type="entry name" value="Rttp106-like_middle"/>
    <property type="match status" value="1"/>
</dbReference>
<evidence type="ECO:0000256" key="9">
    <source>
        <dbReference type="ARBA" id="ARBA00023242"/>
    </source>
</evidence>
<accession>A0A6S9A9U8</accession>
<dbReference type="InterPro" id="IPR013953">
    <property type="entry name" value="FACT_SPT16_M"/>
</dbReference>
<feature type="domain" description="FACT complex subunit SPT16 middle" evidence="13">
    <location>
        <begin position="576"/>
        <end position="732"/>
    </location>
</feature>
<feature type="domain" description="Histone chaperone RTT106/FACT complex subunit SPT16-like middle" evidence="14">
    <location>
        <begin position="853"/>
        <end position="943"/>
    </location>
</feature>
<evidence type="ECO:0000256" key="11">
    <source>
        <dbReference type="SAM" id="MobiDB-lite"/>
    </source>
</evidence>
<evidence type="ECO:0000256" key="2">
    <source>
        <dbReference type="ARBA" id="ARBA00022454"/>
    </source>
</evidence>
<evidence type="ECO:0000313" key="15">
    <source>
        <dbReference type="EMBL" id="CAE4623084.1"/>
    </source>
</evidence>